<organism evidence="4 5">
    <name type="scientific">Candidatus Syntropharchaeum butanivorans</name>
    <dbReference type="NCBI Taxonomy" id="1839936"/>
    <lineage>
        <taxon>Archaea</taxon>
        <taxon>Methanobacteriati</taxon>
        <taxon>Methanobacteriota</taxon>
        <taxon>Stenosarchaea group</taxon>
        <taxon>Methanomicrobia</taxon>
        <taxon>Methanosarcinales</taxon>
        <taxon>ANME-2 cluster</taxon>
        <taxon>Candidatus Syntropharchaeum</taxon>
    </lineage>
</organism>
<evidence type="ECO:0000259" key="1">
    <source>
        <dbReference type="PROSITE" id="PS51379"/>
    </source>
</evidence>
<dbReference type="SUPFAM" id="SSF46548">
    <property type="entry name" value="alpha-helical ferredoxin"/>
    <property type="match status" value="1"/>
</dbReference>
<gene>
    <name evidence="2" type="ORF">ENG09_06865</name>
    <name evidence="3" type="ORF">ENI32_08175</name>
    <name evidence="4" type="ORF">SBU_000300</name>
</gene>
<dbReference type="InterPro" id="IPR009051">
    <property type="entry name" value="Helical_ferredxn"/>
</dbReference>
<dbReference type="InterPro" id="IPR007525">
    <property type="entry name" value="FrhB_FdhB_C"/>
</dbReference>
<evidence type="ECO:0000313" key="3">
    <source>
        <dbReference type="EMBL" id="HEC57827.1"/>
    </source>
</evidence>
<dbReference type="Pfam" id="PF13183">
    <property type="entry name" value="Fer4_8"/>
    <property type="match status" value="1"/>
</dbReference>
<comment type="caution">
    <text evidence="4">The sequence shown here is derived from an EMBL/GenBank/DDBJ whole genome shotgun (WGS) entry which is preliminary data.</text>
</comment>
<evidence type="ECO:0000313" key="5">
    <source>
        <dbReference type="Proteomes" id="UP000185779"/>
    </source>
</evidence>
<dbReference type="InterPro" id="IPR017900">
    <property type="entry name" value="4Fe4S_Fe_S_CS"/>
</dbReference>
<dbReference type="GO" id="GO:0016491">
    <property type="term" value="F:oxidoreductase activity"/>
    <property type="evidence" value="ECO:0007669"/>
    <property type="project" value="UniProtKB-ARBA"/>
</dbReference>
<dbReference type="AlphaFoldDB" id="A0A1F2P6Q1"/>
<reference evidence="4 5" key="1">
    <citation type="submission" date="2016-05" db="EMBL/GenBank/DDBJ databases">
        <title>Microbial consortia oxidize butane by reversing methanogenesis.</title>
        <authorList>
            <person name="Laso-Perez R."/>
            <person name="Richter M."/>
            <person name="Wegener G."/>
            <person name="Musat F."/>
        </authorList>
    </citation>
    <scope>NUCLEOTIDE SEQUENCE [LARGE SCALE GENOMIC DNA]</scope>
    <source>
        <strain evidence="4">BOX1</strain>
    </source>
</reference>
<dbReference type="Proteomes" id="UP000185779">
    <property type="component" value="Unassembled WGS sequence"/>
</dbReference>
<dbReference type="EMBL" id="DRIE01000132">
    <property type="protein sequence ID" value="HEC57827.1"/>
    <property type="molecule type" value="Genomic_DNA"/>
</dbReference>
<protein>
    <submittedName>
        <fullName evidence="4">Formate dehydrogenase subunit beta</fullName>
    </submittedName>
</protein>
<sequence length="357" mass="38969">MVKCIETGDEALKDLFKGLLSSGAVDGLILPQRAGKSVIYTLVTDPGKVKDPAIFAPSFGFNAANILRKWLIEDKVLGLVFKPCEARATIELIKLEQINPDAILLISVDCPGTFKNEDYTANTDEIGDKLTDEIKSKLSEKGVEVRAACTMCETKLGEIGDIGIWHMGLGSTTVVALSEKGEAALSKVEGITLGDKDIDRSSLQSEIKSAAESGREALKKELESLNDPLKLLDVLNDCIVCKNCRDICPVCYCKECFFEQSLGNPRGGDLLNIANTRGDVRIPPYGLFYHLTRAYHVCVTCIGCGACEDACPKGIPLTLIYPVVARNVQDLFEYVPGMDLEEPIPLTTYQEDELEPR</sequence>
<keyword evidence="5" id="KW-1185">Reference proteome</keyword>
<accession>A0A1F2P6Q1</accession>
<feature type="domain" description="4Fe-4S ferredoxin-type" evidence="1">
    <location>
        <begin position="292"/>
        <end position="322"/>
    </location>
</feature>
<dbReference type="GO" id="GO:0051536">
    <property type="term" value="F:iron-sulfur cluster binding"/>
    <property type="evidence" value="ECO:0007669"/>
    <property type="project" value="InterPro"/>
</dbReference>
<dbReference type="Proteomes" id="UP000885936">
    <property type="component" value="Unassembled WGS sequence"/>
</dbReference>
<dbReference type="PROSITE" id="PS51379">
    <property type="entry name" value="4FE4S_FER_2"/>
    <property type="match status" value="1"/>
</dbReference>
<dbReference type="EMBL" id="DQZR01000288">
    <property type="protein sequence ID" value="HDM36943.1"/>
    <property type="molecule type" value="Genomic_DNA"/>
</dbReference>
<dbReference type="InterPro" id="IPR017896">
    <property type="entry name" value="4Fe4S_Fe-S-bd"/>
</dbReference>
<dbReference type="Pfam" id="PF04432">
    <property type="entry name" value="FrhB_FdhB_C"/>
    <property type="match status" value="1"/>
</dbReference>
<dbReference type="Proteomes" id="UP000885863">
    <property type="component" value="Unassembled WGS sequence"/>
</dbReference>
<proteinExistence type="predicted"/>
<dbReference type="STRING" id="1839936.SBU_000300"/>
<name>A0A1F2P6Q1_9EURY</name>
<evidence type="ECO:0000313" key="2">
    <source>
        <dbReference type="EMBL" id="HDM36943.1"/>
    </source>
</evidence>
<dbReference type="EMBL" id="LYOR01000001">
    <property type="protein sequence ID" value="OFV67007.1"/>
    <property type="molecule type" value="Genomic_DNA"/>
</dbReference>
<dbReference type="PROSITE" id="PS00198">
    <property type="entry name" value="4FE4S_FER_1"/>
    <property type="match status" value="1"/>
</dbReference>
<evidence type="ECO:0000313" key="4">
    <source>
        <dbReference type="EMBL" id="OFV67007.1"/>
    </source>
</evidence>
<dbReference type="Gene3D" id="1.10.1060.10">
    <property type="entry name" value="Alpha-helical ferredoxin"/>
    <property type="match status" value="1"/>
</dbReference>
<reference evidence="2" key="2">
    <citation type="journal article" date="2020" name="mSystems">
        <title>Genome- and Community-Level Interaction Insights into Carbon Utilization and Element Cycling Functions of Hydrothermarchaeota in Hydrothermal Sediment.</title>
        <authorList>
            <person name="Zhou Z."/>
            <person name="Liu Y."/>
            <person name="Xu W."/>
            <person name="Pan J."/>
            <person name="Luo Z.H."/>
            <person name="Li M."/>
        </authorList>
    </citation>
    <scope>NUCLEOTIDE SEQUENCE [LARGE SCALE GENOMIC DNA]</scope>
    <source>
        <strain evidence="2">HyVt-185</strain>
        <strain evidence="3">HyVt-386</strain>
    </source>
</reference>